<name>A0ABS2NV37_9BACI</name>
<gene>
    <name evidence="2" type="ORF">JOC95_000331</name>
</gene>
<accession>A0ABS2NV37</accession>
<keyword evidence="3" id="KW-1185">Reference proteome</keyword>
<protein>
    <submittedName>
        <fullName evidence="2">Uncharacterized protein</fullName>
    </submittedName>
</protein>
<feature type="transmembrane region" description="Helical" evidence="1">
    <location>
        <begin position="12"/>
        <end position="29"/>
    </location>
</feature>
<reference evidence="2 3" key="1">
    <citation type="submission" date="2021-01" db="EMBL/GenBank/DDBJ databases">
        <title>Genomic Encyclopedia of Type Strains, Phase IV (KMG-IV): sequencing the most valuable type-strain genomes for metagenomic binning, comparative biology and taxonomic classification.</title>
        <authorList>
            <person name="Goeker M."/>
        </authorList>
    </citation>
    <scope>NUCLEOTIDE SEQUENCE [LARGE SCALE GENOMIC DNA]</scope>
    <source>
        <strain evidence="2 3">DSM 25879</strain>
    </source>
</reference>
<keyword evidence="1" id="KW-1133">Transmembrane helix</keyword>
<dbReference type="EMBL" id="JAFBED010000001">
    <property type="protein sequence ID" value="MBM7618489.1"/>
    <property type="molecule type" value="Genomic_DNA"/>
</dbReference>
<dbReference type="Proteomes" id="UP000737402">
    <property type="component" value="Unassembled WGS sequence"/>
</dbReference>
<organism evidence="2 3">
    <name type="scientific">Sutcliffiella tianshenii</name>
    <dbReference type="NCBI Taxonomy" id="1463404"/>
    <lineage>
        <taxon>Bacteria</taxon>
        <taxon>Bacillati</taxon>
        <taxon>Bacillota</taxon>
        <taxon>Bacilli</taxon>
        <taxon>Bacillales</taxon>
        <taxon>Bacillaceae</taxon>
        <taxon>Sutcliffiella</taxon>
    </lineage>
</organism>
<comment type="caution">
    <text evidence="2">The sequence shown here is derived from an EMBL/GenBank/DDBJ whole genome shotgun (WGS) entry which is preliminary data.</text>
</comment>
<evidence type="ECO:0000256" key="1">
    <source>
        <dbReference type="SAM" id="Phobius"/>
    </source>
</evidence>
<dbReference type="RefSeq" id="WP_204412774.1">
    <property type="nucleotide sequence ID" value="NZ_JAFBED010000001.1"/>
</dbReference>
<feature type="transmembrane region" description="Helical" evidence="1">
    <location>
        <begin position="73"/>
        <end position="102"/>
    </location>
</feature>
<proteinExistence type="predicted"/>
<keyword evidence="1" id="KW-0472">Membrane</keyword>
<feature type="transmembrane region" description="Helical" evidence="1">
    <location>
        <begin position="41"/>
        <end position="61"/>
    </location>
</feature>
<evidence type="ECO:0000313" key="3">
    <source>
        <dbReference type="Proteomes" id="UP000737402"/>
    </source>
</evidence>
<keyword evidence="1" id="KW-0812">Transmembrane</keyword>
<evidence type="ECO:0000313" key="2">
    <source>
        <dbReference type="EMBL" id="MBM7618489.1"/>
    </source>
</evidence>
<sequence length="119" mass="13701">MQWMRHVKWGRWISNFIISGILTVAFIQLPDFLVSLLKHTGPGSFFVPYFVVSYLLFLVMLPKTPHKIRLYYALGTTGTCLALFLLFMLVMFTFMLISALLFDSFSLGSFLWSRGIASF</sequence>